<dbReference type="RefSeq" id="WP_093423550.1">
    <property type="nucleotide sequence ID" value="NZ_FOXA01000012.1"/>
</dbReference>
<keyword evidence="3" id="KW-1185">Reference proteome</keyword>
<keyword evidence="1" id="KW-0732">Signal</keyword>
<dbReference type="PROSITE" id="PS50231">
    <property type="entry name" value="RICIN_B_LECTIN"/>
    <property type="match status" value="1"/>
</dbReference>
<evidence type="ECO:0000313" key="3">
    <source>
        <dbReference type="Proteomes" id="UP000199356"/>
    </source>
</evidence>
<proteinExistence type="predicted"/>
<feature type="chain" id="PRO_5011779645" evidence="1">
    <location>
        <begin position="21"/>
        <end position="330"/>
    </location>
</feature>
<dbReference type="SUPFAM" id="SSF50370">
    <property type="entry name" value="Ricin B-like lectins"/>
    <property type="match status" value="1"/>
</dbReference>
<protein>
    <submittedName>
        <fullName evidence="2">Uncharacterized protein</fullName>
    </submittedName>
</protein>
<dbReference type="InterPro" id="IPR035992">
    <property type="entry name" value="Ricin_B-like_lectins"/>
</dbReference>
<reference evidence="2 3" key="1">
    <citation type="submission" date="2016-10" db="EMBL/GenBank/DDBJ databases">
        <authorList>
            <person name="de Groot N.N."/>
        </authorList>
    </citation>
    <scope>NUCLEOTIDE SEQUENCE [LARGE SCALE GENOMIC DNA]</scope>
    <source>
        <strain evidence="2 3">DSM 19547</strain>
    </source>
</reference>
<gene>
    <name evidence="2" type="ORF">SAMN04488047_112144</name>
</gene>
<organism evidence="2 3">
    <name type="scientific">Tranquillimonas alkanivorans</name>
    <dbReference type="NCBI Taxonomy" id="441119"/>
    <lineage>
        <taxon>Bacteria</taxon>
        <taxon>Pseudomonadati</taxon>
        <taxon>Pseudomonadota</taxon>
        <taxon>Alphaproteobacteria</taxon>
        <taxon>Rhodobacterales</taxon>
        <taxon>Roseobacteraceae</taxon>
        <taxon>Tranquillimonas</taxon>
    </lineage>
</organism>
<evidence type="ECO:0000256" key="1">
    <source>
        <dbReference type="SAM" id="SignalP"/>
    </source>
</evidence>
<dbReference type="OrthoDB" id="231191at2"/>
<dbReference type="AlphaFoldDB" id="A0A1I5T5F3"/>
<name>A0A1I5T5F3_9RHOB</name>
<dbReference type="EMBL" id="FOXA01000012">
    <property type="protein sequence ID" value="SFP77897.1"/>
    <property type="molecule type" value="Genomic_DNA"/>
</dbReference>
<accession>A0A1I5T5F3</accession>
<dbReference type="Proteomes" id="UP000199356">
    <property type="component" value="Unassembled WGS sequence"/>
</dbReference>
<feature type="signal peptide" evidence="1">
    <location>
        <begin position="1"/>
        <end position="20"/>
    </location>
</feature>
<sequence>MKGIGIACLLLVLSAATAGAQVADGTYDIRADDGAVCLQASPPDGDAPPQTVSVAVCDRGAGQAWTAVQASGGYVRLMAEPGLCLDGNDPGEAARAGAAFLAPCAEAGTQLWEAVSAADDAVRLKTRFGGGYLCLRRNPDAQVHAGAPFMSRCRDGARQLWRLVPRMAEEEEAGAMSPPRAEPGVPASCRVSIGPRAYTGPCRFLRDRSRDDGSFALRASDGGALFDGIADLAVEVAAPGRGTLRAYLSDGTPRDLGPVTRTGACWTGAEATVCTGAARPSPEPRTSGSTCYVAGDLVGRLDGTCILGKHGNPPTRRSRRLSIGGLVVID</sequence>
<evidence type="ECO:0000313" key="2">
    <source>
        <dbReference type="EMBL" id="SFP77897.1"/>
    </source>
</evidence>
<dbReference type="Gene3D" id="2.80.10.50">
    <property type="match status" value="1"/>
</dbReference>
<dbReference type="STRING" id="441119.SAMN04488047_112144"/>